<dbReference type="Proteomes" id="UP000251835">
    <property type="component" value="Unassembled WGS sequence"/>
</dbReference>
<accession>A0A7L4URX8</accession>
<evidence type="ECO:0000313" key="2">
    <source>
        <dbReference type="Proteomes" id="UP000251835"/>
    </source>
</evidence>
<reference evidence="1 2" key="1">
    <citation type="submission" date="2018-05" db="EMBL/GenBank/DDBJ databases">
        <title>Genomic Encyclopedia of Type Strains, Phase IV (KMG-IV): sequencing the most valuable type-strain genomes for metagenomic binning, comparative biology and taxonomic classification.</title>
        <authorList>
            <person name="Goeker M."/>
        </authorList>
    </citation>
    <scope>NUCLEOTIDE SEQUENCE [LARGE SCALE GENOMIC DNA]</scope>
    <source>
        <strain evidence="1 2">DSM 28579</strain>
    </source>
</reference>
<organism evidence="1 2">
    <name type="scientific">Balneicella halophila</name>
    <dbReference type="NCBI Taxonomy" id="1537566"/>
    <lineage>
        <taxon>Bacteria</taxon>
        <taxon>Pseudomonadati</taxon>
        <taxon>Bacteroidota</taxon>
        <taxon>Bacteroidia</taxon>
        <taxon>Bacteroidales</taxon>
        <taxon>Balneicellaceae</taxon>
        <taxon>Balneicella</taxon>
    </lineage>
</organism>
<evidence type="ECO:0000313" key="1">
    <source>
        <dbReference type="EMBL" id="PVX52510.1"/>
    </source>
</evidence>
<dbReference type="RefSeq" id="WP_116496039.1">
    <property type="nucleotide sequence ID" value="NZ_QENZ01000003.1"/>
</dbReference>
<comment type="caution">
    <text evidence="1">The sequence shown here is derived from an EMBL/GenBank/DDBJ whole genome shotgun (WGS) entry which is preliminary data.</text>
</comment>
<proteinExistence type="predicted"/>
<dbReference type="OrthoDB" id="1113037at2"/>
<dbReference type="EMBL" id="QENZ01000003">
    <property type="protein sequence ID" value="PVX52510.1"/>
    <property type="molecule type" value="Genomic_DNA"/>
</dbReference>
<gene>
    <name evidence="1" type="ORF">C7377_0834</name>
</gene>
<name>A0A7L4URX8_BALHA</name>
<protein>
    <submittedName>
        <fullName evidence="1">Uncharacterized protein</fullName>
    </submittedName>
</protein>
<dbReference type="AlphaFoldDB" id="A0A7L4URX8"/>
<sequence length="121" mass="14680">MDIVYYLEKNKESNKLIPFKFTESDFYSEYGNYKYDGEESKLPWQDITYMIKSLDKVNKLIYKYSRWNEVLKSYEIKTLTANVNTNLEEMKLEIDYIFYGYDRYNLPKDTEFPSNVDYTSP</sequence>
<keyword evidence="2" id="KW-1185">Reference proteome</keyword>